<keyword evidence="3" id="KW-1185">Reference proteome</keyword>
<feature type="transmembrane region" description="Helical" evidence="1">
    <location>
        <begin position="30"/>
        <end position="50"/>
    </location>
</feature>
<keyword evidence="1" id="KW-0812">Transmembrane</keyword>
<evidence type="ECO:0000256" key="1">
    <source>
        <dbReference type="SAM" id="Phobius"/>
    </source>
</evidence>
<accession>A0A7C9PFV7</accession>
<evidence type="ECO:0000313" key="3">
    <source>
        <dbReference type="Proteomes" id="UP000484255"/>
    </source>
</evidence>
<organism evidence="2 3">
    <name type="scientific">Ideonella livida</name>
    <dbReference type="NCBI Taxonomy" id="2707176"/>
    <lineage>
        <taxon>Bacteria</taxon>
        <taxon>Pseudomonadati</taxon>
        <taxon>Pseudomonadota</taxon>
        <taxon>Betaproteobacteria</taxon>
        <taxon>Burkholderiales</taxon>
        <taxon>Sphaerotilaceae</taxon>
        <taxon>Ideonella</taxon>
    </lineage>
</organism>
<dbReference type="AlphaFoldDB" id="A0A7C9PFV7"/>
<dbReference type="Proteomes" id="UP000484255">
    <property type="component" value="Unassembled WGS sequence"/>
</dbReference>
<evidence type="ECO:0000313" key="2">
    <source>
        <dbReference type="EMBL" id="NDY90668.1"/>
    </source>
</evidence>
<gene>
    <name evidence="2" type="ORF">G3A44_05585</name>
</gene>
<comment type="caution">
    <text evidence="2">The sequence shown here is derived from an EMBL/GenBank/DDBJ whole genome shotgun (WGS) entry which is preliminary data.</text>
</comment>
<protein>
    <recommendedName>
        <fullName evidence="4">DUF2975 domain-containing protein</fullName>
    </recommendedName>
</protein>
<keyword evidence="1" id="KW-0472">Membrane</keyword>
<evidence type="ECO:0008006" key="4">
    <source>
        <dbReference type="Google" id="ProtNLM"/>
    </source>
</evidence>
<dbReference type="EMBL" id="JAAGOH010000005">
    <property type="protein sequence ID" value="NDY90668.1"/>
    <property type="molecule type" value="Genomic_DNA"/>
</dbReference>
<reference evidence="2 3" key="1">
    <citation type="submission" date="2020-02" db="EMBL/GenBank/DDBJ databases">
        <title>Ideonella bacterium strain TBM-1.</title>
        <authorList>
            <person name="Chen W.-M."/>
        </authorList>
    </citation>
    <scope>NUCLEOTIDE SEQUENCE [LARGE SCALE GENOMIC DNA]</scope>
    <source>
        <strain evidence="2 3">TBM-1</strain>
    </source>
</reference>
<name>A0A7C9PFV7_9BURK</name>
<feature type="transmembrane region" description="Helical" evidence="1">
    <location>
        <begin position="170"/>
        <end position="193"/>
    </location>
</feature>
<dbReference type="RefSeq" id="WP_163456532.1">
    <property type="nucleotide sequence ID" value="NZ_JAAGOH010000005.1"/>
</dbReference>
<sequence length="200" mass="21338">MINTHSPVHIASPVAQGPEVAAALRGPLRLLQVLAGLGLPVALLAPWLPLVDGQAWRQLLALGFQPQLQELLPAGPGLPPGMGLRLLWAQAPLCWTVAALLACLLILARCWGRGDVLAPEPLRWLQRVSWLGVGYAVLMPLQETWTVLALTWDLPAGQRLLVLSLSGGDYASALAACLAVLVVRILRVALVVAEDQQGFV</sequence>
<feature type="transmembrane region" description="Helical" evidence="1">
    <location>
        <begin position="86"/>
        <end position="107"/>
    </location>
</feature>
<proteinExistence type="predicted"/>
<keyword evidence="1" id="KW-1133">Transmembrane helix</keyword>
<feature type="transmembrane region" description="Helical" evidence="1">
    <location>
        <begin position="128"/>
        <end position="150"/>
    </location>
</feature>